<dbReference type="EMBL" id="JAGYWB010000013">
    <property type="protein sequence ID" value="KAI0500683.1"/>
    <property type="molecule type" value="Genomic_DNA"/>
</dbReference>
<dbReference type="AlphaFoldDB" id="A0A8T3AW24"/>
<protein>
    <submittedName>
        <fullName evidence="1">Uncharacterized protein</fullName>
    </submittedName>
</protein>
<sequence>MEQNPTVILHISFSNLSKIVPTEAYDAAAWICCNHRRRCVCLPLETLPSCGKTIRNLQQAYFDYFDGGFLVSESIGKEFINGFPDLSMEKFIGFMPFSLIVQCEMVENFIRYQMHFGGSQSFLAQLQRFHVYDMLFTALFRFSLSCSNRLI</sequence>
<evidence type="ECO:0000313" key="2">
    <source>
        <dbReference type="Proteomes" id="UP000829196"/>
    </source>
</evidence>
<dbReference type="Proteomes" id="UP000829196">
    <property type="component" value="Unassembled WGS sequence"/>
</dbReference>
<keyword evidence="2" id="KW-1185">Reference proteome</keyword>
<reference evidence="1" key="1">
    <citation type="journal article" date="2022" name="Front. Genet.">
        <title>Chromosome-Scale Assembly of the Dendrobium nobile Genome Provides Insights Into the Molecular Mechanism of the Biosynthesis of the Medicinal Active Ingredient of Dendrobium.</title>
        <authorList>
            <person name="Xu Q."/>
            <person name="Niu S.-C."/>
            <person name="Li K.-L."/>
            <person name="Zheng P.-J."/>
            <person name="Zhang X.-J."/>
            <person name="Jia Y."/>
            <person name="Liu Y."/>
            <person name="Niu Y.-X."/>
            <person name="Yu L.-H."/>
            <person name="Chen D.-F."/>
            <person name="Zhang G.-Q."/>
        </authorList>
    </citation>
    <scope>NUCLEOTIDE SEQUENCE</scope>
    <source>
        <tissue evidence="1">Leaf</tissue>
    </source>
</reference>
<evidence type="ECO:0000313" key="1">
    <source>
        <dbReference type="EMBL" id="KAI0500683.1"/>
    </source>
</evidence>
<gene>
    <name evidence="1" type="ORF">KFK09_018899</name>
</gene>
<organism evidence="1 2">
    <name type="scientific">Dendrobium nobile</name>
    <name type="common">Orchid</name>
    <dbReference type="NCBI Taxonomy" id="94219"/>
    <lineage>
        <taxon>Eukaryota</taxon>
        <taxon>Viridiplantae</taxon>
        <taxon>Streptophyta</taxon>
        <taxon>Embryophyta</taxon>
        <taxon>Tracheophyta</taxon>
        <taxon>Spermatophyta</taxon>
        <taxon>Magnoliopsida</taxon>
        <taxon>Liliopsida</taxon>
        <taxon>Asparagales</taxon>
        <taxon>Orchidaceae</taxon>
        <taxon>Epidendroideae</taxon>
        <taxon>Malaxideae</taxon>
        <taxon>Dendrobiinae</taxon>
        <taxon>Dendrobium</taxon>
    </lineage>
</organism>
<proteinExistence type="predicted"/>
<name>A0A8T3AW24_DENNO</name>
<comment type="caution">
    <text evidence="1">The sequence shown here is derived from an EMBL/GenBank/DDBJ whole genome shotgun (WGS) entry which is preliminary data.</text>
</comment>
<accession>A0A8T3AW24</accession>